<dbReference type="AlphaFoldDB" id="A5FZ01"/>
<proteinExistence type="predicted"/>
<dbReference type="EMBL" id="CP000697">
    <property type="protein sequence ID" value="ABQ30833.1"/>
    <property type="molecule type" value="Genomic_DNA"/>
</dbReference>
<evidence type="ECO:0000313" key="4">
    <source>
        <dbReference type="Proteomes" id="UP000000245"/>
    </source>
</evidence>
<dbReference type="HOGENOM" id="CLU_2191239_0_0_5"/>
<gene>
    <name evidence="3" type="ordered locus">Acry_1627</name>
</gene>
<keyword evidence="2" id="KW-1133">Transmembrane helix</keyword>
<reference evidence="3 4" key="1">
    <citation type="submission" date="2007-05" db="EMBL/GenBank/DDBJ databases">
        <title>Complete sequence of chromosome of Acidiphilium cryptum JF-5.</title>
        <authorList>
            <consortium name="US DOE Joint Genome Institute"/>
            <person name="Copeland A."/>
            <person name="Lucas S."/>
            <person name="Lapidus A."/>
            <person name="Barry K."/>
            <person name="Detter J.C."/>
            <person name="Glavina del Rio T."/>
            <person name="Hammon N."/>
            <person name="Israni S."/>
            <person name="Dalin E."/>
            <person name="Tice H."/>
            <person name="Pitluck S."/>
            <person name="Sims D."/>
            <person name="Brettin T."/>
            <person name="Bruce D."/>
            <person name="Han C."/>
            <person name="Schmutz J."/>
            <person name="Larimer F."/>
            <person name="Land M."/>
            <person name="Hauser L."/>
            <person name="Kyrpides N."/>
            <person name="Kim E."/>
            <person name="Magnuson T."/>
            <person name="Richardson P."/>
        </authorList>
    </citation>
    <scope>NUCLEOTIDE SEQUENCE [LARGE SCALE GENOMIC DNA]</scope>
    <source>
        <strain evidence="3 4">JF-5</strain>
    </source>
</reference>
<organism evidence="3 4">
    <name type="scientific">Acidiphilium cryptum (strain JF-5)</name>
    <dbReference type="NCBI Taxonomy" id="349163"/>
    <lineage>
        <taxon>Bacteria</taxon>
        <taxon>Pseudomonadati</taxon>
        <taxon>Pseudomonadota</taxon>
        <taxon>Alphaproteobacteria</taxon>
        <taxon>Acetobacterales</taxon>
        <taxon>Acidocellaceae</taxon>
        <taxon>Acidiphilium</taxon>
    </lineage>
</organism>
<evidence type="ECO:0000256" key="2">
    <source>
        <dbReference type="SAM" id="Phobius"/>
    </source>
</evidence>
<keyword evidence="2" id="KW-0472">Membrane</keyword>
<sequence length="108" mass="11815">MRQVAKGITAFARPGNTGRRAGLRRHGVAPPDDRPNSQPARTESRDRPALAAVRKGIGMVLANFDAWLDRTLRNHEKLRKLAWFAIIYGASVVVFGIIAFGLQALVPA</sequence>
<dbReference type="Proteomes" id="UP000000245">
    <property type="component" value="Chromosome"/>
</dbReference>
<dbReference type="KEGG" id="acr:Acry_1627"/>
<feature type="transmembrane region" description="Helical" evidence="2">
    <location>
        <begin position="81"/>
        <end position="106"/>
    </location>
</feature>
<accession>A5FZ01</accession>
<dbReference type="RefSeq" id="WP_011942382.1">
    <property type="nucleotide sequence ID" value="NC_009484.1"/>
</dbReference>
<evidence type="ECO:0000313" key="3">
    <source>
        <dbReference type="EMBL" id="ABQ30833.1"/>
    </source>
</evidence>
<name>A5FZ01_ACICJ</name>
<protein>
    <submittedName>
        <fullName evidence="3">Uncharacterized protein</fullName>
    </submittedName>
</protein>
<feature type="region of interest" description="Disordered" evidence="1">
    <location>
        <begin position="13"/>
        <end position="48"/>
    </location>
</feature>
<keyword evidence="4" id="KW-1185">Reference proteome</keyword>
<evidence type="ECO:0000256" key="1">
    <source>
        <dbReference type="SAM" id="MobiDB-lite"/>
    </source>
</evidence>
<keyword evidence="2" id="KW-0812">Transmembrane</keyword>
<dbReference type="STRING" id="349163.Acry_1627"/>